<evidence type="ECO:0000256" key="1">
    <source>
        <dbReference type="ARBA" id="ARBA00004123"/>
    </source>
</evidence>
<evidence type="ECO:0000313" key="10">
    <source>
        <dbReference type="Proteomes" id="UP001189624"/>
    </source>
</evidence>
<keyword evidence="10" id="KW-1185">Reference proteome</keyword>
<name>A0AA86S3R6_9FABA</name>
<dbReference type="Proteomes" id="UP001189624">
    <property type="component" value="Chromosome 2"/>
</dbReference>
<feature type="compositionally biased region" description="Acidic residues" evidence="6">
    <location>
        <begin position="727"/>
        <end position="773"/>
    </location>
</feature>
<feature type="domain" description="TF-B3" evidence="8">
    <location>
        <begin position="430"/>
        <end position="525"/>
    </location>
</feature>
<keyword evidence="3" id="KW-0238">DNA-binding</keyword>
<evidence type="ECO:0000256" key="5">
    <source>
        <dbReference type="ARBA" id="ARBA00023242"/>
    </source>
</evidence>
<accession>A0AA86S3R6</accession>
<keyword evidence="7" id="KW-1133">Transmembrane helix</keyword>
<keyword evidence="5" id="KW-0539">Nucleus</keyword>
<dbReference type="GO" id="GO:0003677">
    <property type="term" value="F:DNA binding"/>
    <property type="evidence" value="ECO:0007669"/>
    <property type="project" value="UniProtKB-KW"/>
</dbReference>
<feature type="region of interest" description="Disordered" evidence="6">
    <location>
        <begin position="702"/>
        <end position="812"/>
    </location>
</feature>
<organism evidence="9 10">
    <name type="scientific">Sphenostylis stenocarpa</name>
    <dbReference type="NCBI Taxonomy" id="92480"/>
    <lineage>
        <taxon>Eukaryota</taxon>
        <taxon>Viridiplantae</taxon>
        <taxon>Streptophyta</taxon>
        <taxon>Embryophyta</taxon>
        <taxon>Tracheophyta</taxon>
        <taxon>Spermatophyta</taxon>
        <taxon>Magnoliopsida</taxon>
        <taxon>eudicotyledons</taxon>
        <taxon>Gunneridae</taxon>
        <taxon>Pentapetalae</taxon>
        <taxon>rosids</taxon>
        <taxon>fabids</taxon>
        <taxon>Fabales</taxon>
        <taxon>Fabaceae</taxon>
        <taxon>Papilionoideae</taxon>
        <taxon>50 kb inversion clade</taxon>
        <taxon>NPAAA clade</taxon>
        <taxon>indigoferoid/millettioid clade</taxon>
        <taxon>Phaseoleae</taxon>
        <taxon>Sphenostylis</taxon>
    </lineage>
</organism>
<feature type="domain" description="TF-B3" evidence="8">
    <location>
        <begin position="597"/>
        <end position="692"/>
    </location>
</feature>
<dbReference type="SMART" id="SM01019">
    <property type="entry name" value="B3"/>
    <property type="match status" value="3"/>
</dbReference>
<feature type="transmembrane region" description="Helical" evidence="7">
    <location>
        <begin position="37"/>
        <end position="62"/>
    </location>
</feature>
<dbReference type="CDD" id="cd10017">
    <property type="entry name" value="B3_DNA"/>
    <property type="match status" value="3"/>
</dbReference>
<protein>
    <recommendedName>
        <fullName evidence="8">TF-B3 domain-containing protein</fullName>
    </recommendedName>
</protein>
<reference evidence="9" key="1">
    <citation type="submission" date="2023-10" db="EMBL/GenBank/DDBJ databases">
        <authorList>
            <person name="Domelevo Entfellner J.-B."/>
        </authorList>
    </citation>
    <scope>NUCLEOTIDE SEQUENCE</scope>
</reference>
<keyword evidence="7" id="KW-0472">Membrane</keyword>
<dbReference type="SUPFAM" id="SSF101936">
    <property type="entry name" value="DNA-binding pseudobarrel domain"/>
    <property type="match status" value="4"/>
</dbReference>
<keyword evidence="7" id="KW-0812">Transmembrane</keyword>
<evidence type="ECO:0000259" key="8">
    <source>
        <dbReference type="PROSITE" id="PS50863"/>
    </source>
</evidence>
<dbReference type="AlphaFoldDB" id="A0AA86S3R6"/>
<dbReference type="PANTHER" id="PTHR31920">
    <property type="entry name" value="B3 DOMAIN-CONTAINING"/>
    <property type="match status" value="1"/>
</dbReference>
<comment type="subcellular location">
    <subcellularLocation>
        <location evidence="1">Nucleus</location>
    </subcellularLocation>
</comment>
<dbReference type="InterPro" id="IPR003340">
    <property type="entry name" value="B3_DNA-bd"/>
</dbReference>
<evidence type="ECO:0000256" key="4">
    <source>
        <dbReference type="ARBA" id="ARBA00023163"/>
    </source>
</evidence>
<dbReference type="EMBL" id="OY731399">
    <property type="protein sequence ID" value="CAJ1933389.1"/>
    <property type="molecule type" value="Genomic_DNA"/>
</dbReference>
<proteinExistence type="predicted"/>
<dbReference type="GO" id="GO:0005634">
    <property type="term" value="C:nucleus"/>
    <property type="evidence" value="ECO:0007669"/>
    <property type="project" value="UniProtKB-SubCell"/>
</dbReference>
<evidence type="ECO:0000256" key="7">
    <source>
        <dbReference type="SAM" id="Phobius"/>
    </source>
</evidence>
<feature type="domain" description="TF-B3" evidence="8">
    <location>
        <begin position="108"/>
        <end position="201"/>
    </location>
</feature>
<evidence type="ECO:0000256" key="2">
    <source>
        <dbReference type="ARBA" id="ARBA00023015"/>
    </source>
</evidence>
<evidence type="ECO:0000313" key="9">
    <source>
        <dbReference type="EMBL" id="CAJ1933389.1"/>
    </source>
</evidence>
<keyword evidence="4" id="KW-0804">Transcription</keyword>
<dbReference type="InterPro" id="IPR015300">
    <property type="entry name" value="DNA-bd_pseudobarrel_sf"/>
</dbReference>
<dbReference type="InterPro" id="IPR050655">
    <property type="entry name" value="Plant_B3_domain"/>
</dbReference>
<sequence>MLWFFWLLIYSENDAPFFPQASSTLHSPTQPTGTLIFPHSSTFFCGFFVLLFGVGIVIFMVFEEFERVRKASWLSDSEEKSENFFWGQGLDILEDTVLCIIDSLEISNIIVLQKLPIFGYELQRLPDDFMRTYGGQLSPIVTLSVPDGSVWRVGLKKADNKYWFLDGWQEFVQHYSIGVGYLLAFRYEGKSSFNVHIFNLATSEINYQSAMRCSNEGPHFANLLKFFEEMDDGDSIEILDSSPSHLAPSSLKNKVHAGSVDKMSSGKSYTPPALQNLFNGSKLNSINWGEGGNAHCSKSANSLDNRLTRDIGVQFNAVEFKRSTEELKLRASMEERMKKIARKKRKSGLIVVSLTNFSFYDLVIYKLYFKINTICGSADGQEPSAEHEEEVEMRFRFYESASARKRTVTAEERERAITAAKAFEPPNPFCRVVLRPSYLYRGCIMYLPSCFAEKHLNGVSGFIKLQISNGRQWPVRCLYRGGRAKLSQGWFEFSLENNLGEGDVCVFELLRMKEVVLQVTVFRINEDDVGLLSPPPLQQNQTMSSVKLLNTPLQQQHHLTSTKMVVQGAKQFHCFEYENAKFPEILDSSMTGAEKYPDFFKVFLRDQHHERMLIPNAFVKLPGLLGRIPEDILLRNGSGRVWHVKTRFFGDKLYFDDGWKIFHEENCLENADFLVFRYDGVSEFRVTILEISTQCEKTLVKMEEEENDEEQAPAQEIEEKVIITQEEPTEDCDMEDEEDSQDQDYDDDNDDSDFHDDDDDENTEMEEDSEEENGVSPVGYTSQSYRKACRRDTGSSSYLRTEDPLKEDEFDPDMCIQPENNFFEAKLYRSRPNELHIPGIAIQDFSLTFPEKITLKCCQHCQRKDIQRNKLQMYHLNLAQQAPIRKRYLEVTGKVCRWQDDRICIKGWANFSRRNKIKNNDICICEVISEEDQVVRTLLVHVIGARRE</sequence>
<dbReference type="PROSITE" id="PS50863">
    <property type="entry name" value="B3"/>
    <property type="match status" value="3"/>
</dbReference>
<dbReference type="PANTHER" id="PTHR31920:SF37">
    <property type="entry name" value="B3 DOMAIN-CONTAINING TRANSCRIPTION FACTOR VRN1"/>
    <property type="match status" value="1"/>
</dbReference>
<dbReference type="Pfam" id="PF02362">
    <property type="entry name" value="B3"/>
    <property type="match status" value="3"/>
</dbReference>
<dbReference type="Gene3D" id="2.40.330.10">
    <property type="entry name" value="DNA-binding pseudobarrel domain"/>
    <property type="match status" value="4"/>
</dbReference>
<feature type="transmembrane region" description="Helical" evidence="7">
    <location>
        <begin position="347"/>
        <end position="368"/>
    </location>
</feature>
<gene>
    <name evidence="9" type="ORF">AYBTSS11_LOCUS6324</name>
</gene>
<dbReference type="Gramene" id="rna-AYBTSS11_LOCUS6324">
    <property type="protein sequence ID" value="CAJ1933389.1"/>
    <property type="gene ID" value="gene-AYBTSS11_LOCUS6324"/>
</dbReference>
<evidence type="ECO:0000256" key="6">
    <source>
        <dbReference type="SAM" id="MobiDB-lite"/>
    </source>
</evidence>
<evidence type="ECO:0000256" key="3">
    <source>
        <dbReference type="ARBA" id="ARBA00023125"/>
    </source>
</evidence>
<keyword evidence="2" id="KW-0805">Transcription regulation</keyword>